<name>A0A6C2UCH7_PONDE</name>
<dbReference type="AlphaFoldDB" id="A0A6C2UCH7"/>
<dbReference type="InterPro" id="IPR013767">
    <property type="entry name" value="PAS_fold"/>
</dbReference>
<dbReference type="NCBIfam" id="TIGR00229">
    <property type="entry name" value="sensory_box"/>
    <property type="match status" value="1"/>
</dbReference>
<dbReference type="Proteomes" id="UP000366872">
    <property type="component" value="Unassembled WGS sequence"/>
</dbReference>
<dbReference type="Pfam" id="PF00989">
    <property type="entry name" value="PAS"/>
    <property type="match status" value="1"/>
</dbReference>
<feature type="domain" description="PAS" evidence="1">
    <location>
        <begin position="48"/>
        <end position="103"/>
    </location>
</feature>
<sequence>MKKNYSFQDAKAIILTLCDAAKAGQYDSRESFMAMVQKNPFIAVQGYNAYGKVFFWNQASVELYGYREDEAVNKDLFDLVIPEEMRKFARDATLMARKTLKMPEPSPCDLTHHEGHFITVFTGHLVFKWDDSSVPEFYCLDLPLITEQDELEKATSL</sequence>
<gene>
    <name evidence="2" type="ORF">PDESU_06490</name>
</gene>
<dbReference type="RefSeq" id="WP_136083349.1">
    <property type="nucleotide sequence ID" value="NZ_CAAHFG010000005.1"/>
</dbReference>
<dbReference type="CDD" id="cd00130">
    <property type="entry name" value="PAS"/>
    <property type="match status" value="1"/>
</dbReference>
<protein>
    <recommendedName>
        <fullName evidence="1">PAS domain-containing protein</fullName>
    </recommendedName>
</protein>
<evidence type="ECO:0000313" key="3">
    <source>
        <dbReference type="Proteomes" id="UP000366872"/>
    </source>
</evidence>
<evidence type="ECO:0000313" key="2">
    <source>
        <dbReference type="EMBL" id="VGO17888.1"/>
    </source>
</evidence>
<evidence type="ECO:0000259" key="1">
    <source>
        <dbReference type="PROSITE" id="PS50112"/>
    </source>
</evidence>
<reference evidence="2 3" key="1">
    <citation type="submission" date="2019-04" db="EMBL/GenBank/DDBJ databases">
        <authorList>
            <person name="Van Vliet M D."/>
        </authorList>
    </citation>
    <scope>NUCLEOTIDE SEQUENCE [LARGE SCALE GENOMIC DNA]</scope>
    <source>
        <strain evidence="2 3">F1</strain>
    </source>
</reference>
<dbReference type="Gene3D" id="3.30.450.20">
    <property type="entry name" value="PAS domain"/>
    <property type="match status" value="1"/>
</dbReference>
<proteinExistence type="predicted"/>
<dbReference type="InterPro" id="IPR000014">
    <property type="entry name" value="PAS"/>
</dbReference>
<dbReference type="SUPFAM" id="SSF55785">
    <property type="entry name" value="PYP-like sensor domain (PAS domain)"/>
    <property type="match status" value="1"/>
</dbReference>
<dbReference type="PROSITE" id="PS50112">
    <property type="entry name" value="PAS"/>
    <property type="match status" value="1"/>
</dbReference>
<dbReference type="InterPro" id="IPR035965">
    <property type="entry name" value="PAS-like_dom_sf"/>
</dbReference>
<dbReference type="EMBL" id="CAAHFG010000005">
    <property type="protein sequence ID" value="VGO17888.1"/>
    <property type="molecule type" value="Genomic_DNA"/>
</dbReference>
<keyword evidence="3" id="KW-1185">Reference proteome</keyword>
<accession>A0A6C2UCH7</accession>
<organism evidence="2 3">
    <name type="scientific">Pontiella desulfatans</name>
    <dbReference type="NCBI Taxonomy" id="2750659"/>
    <lineage>
        <taxon>Bacteria</taxon>
        <taxon>Pseudomonadati</taxon>
        <taxon>Kiritimatiellota</taxon>
        <taxon>Kiritimatiellia</taxon>
        <taxon>Kiritimatiellales</taxon>
        <taxon>Pontiellaceae</taxon>
        <taxon>Pontiella</taxon>
    </lineage>
</organism>
<dbReference type="GO" id="GO:0006355">
    <property type="term" value="P:regulation of DNA-templated transcription"/>
    <property type="evidence" value="ECO:0007669"/>
    <property type="project" value="InterPro"/>
</dbReference>